<dbReference type="Proteomes" id="UP000007113">
    <property type="component" value="Chromosome"/>
</dbReference>
<dbReference type="EMBL" id="CP003130">
    <property type="protein sequence ID" value="AEU36382.1"/>
    <property type="molecule type" value="Genomic_DNA"/>
</dbReference>
<dbReference type="Gene3D" id="3.20.20.140">
    <property type="entry name" value="Metal-dependent hydrolases"/>
    <property type="match status" value="1"/>
</dbReference>
<dbReference type="InterPro" id="IPR032466">
    <property type="entry name" value="Metal_Hydrolase"/>
</dbReference>
<dbReference type="STRING" id="682795.AciX8_2052"/>
<evidence type="ECO:0000313" key="3">
    <source>
        <dbReference type="EMBL" id="AEU36382.1"/>
    </source>
</evidence>
<name>G8NTQ8_GRAMM</name>
<feature type="domain" description="Amidohydrolase-related" evidence="2">
    <location>
        <begin position="80"/>
        <end position="409"/>
    </location>
</feature>
<proteinExistence type="predicted"/>
<dbReference type="SUPFAM" id="SSF51338">
    <property type="entry name" value="Composite domain of metallo-dependent hydrolases"/>
    <property type="match status" value="1"/>
</dbReference>
<evidence type="ECO:0000313" key="4">
    <source>
        <dbReference type="Proteomes" id="UP000007113"/>
    </source>
</evidence>
<sequence length="416" mass="44759" precursor="true">MFVLAIFLFCMSSSLCAQEKSNTARQNLALVGGRIYPDPFSKPISDGIVLIENGKITAVGAKGRVHVPPGFDTVDCTGKTIVAGFWNSHVHFTEPKWEGAASLPATQLNTQLQQMLTRYGFTSVVDTGSDLPNTVAIRKRIQSGDVIGPRILTAGFPLYPHDGIPYYVTESVPSALVKQLPQPATPEEAVRAVDEDVAQGADIIKLFVVSIVTRDGKHTTLPMSLPIVQAATAEAHRKGKLVFAHPSTNEGVELVLQGNVDVLAHTTEEAVGWTPAIVNRLKAANVSLIPTLTLFSGEDGPDANHQGILQEVKSYSDAGGQILFGTDIGFITDYRLLTREYELLGRAGLNYRQVLATLTTTPAKRLGFAATAGRITTGQDADLAVLDSDPADDITAFSRIKMTLRQGHIIYRAEGQ</sequence>
<dbReference type="GO" id="GO:0016810">
    <property type="term" value="F:hydrolase activity, acting on carbon-nitrogen (but not peptide) bonds"/>
    <property type="evidence" value="ECO:0007669"/>
    <property type="project" value="InterPro"/>
</dbReference>
<evidence type="ECO:0000259" key="2">
    <source>
        <dbReference type="Pfam" id="PF01979"/>
    </source>
</evidence>
<dbReference type="InterPro" id="IPR051781">
    <property type="entry name" value="Metallo-dep_Hydrolase"/>
</dbReference>
<dbReference type="Pfam" id="PF01979">
    <property type="entry name" value="Amidohydro_1"/>
    <property type="match status" value="1"/>
</dbReference>
<dbReference type="KEGG" id="gma:AciX8_2052"/>
<dbReference type="InterPro" id="IPR011059">
    <property type="entry name" value="Metal-dep_hydrolase_composite"/>
</dbReference>
<dbReference type="PANTHER" id="PTHR43135:SF3">
    <property type="entry name" value="ALPHA-D-RIBOSE 1-METHYLPHOSPHONATE 5-TRIPHOSPHATE DIPHOSPHATASE"/>
    <property type="match status" value="1"/>
</dbReference>
<dbReference type="AlphaFoldDB" id="G8NTQ8"/>
<dbReference type="PANTHER" id="PTHR43135">
    <property type="entry name" value="ALPHA-D-RIBOSE 1-METHYLPHOSPHONATE 5-TRIPHOSPHATE DIPHOSPHATASE"/>
    <property type="match status" value="1"/>
</dbReference>
<dbReference type="eggNOG" id="COG1228">
    <property type="taxonomic scope" value="Bacteria"/>
</dbReference>
<evidence type="ECO:0000256" key="1">
    <source>
        <dbReference type="SAM" id="SignalP"/>
    </source>
</evidence>
<protein>
    <submittedName>
        <fullName evidence="3">Amidohydrolase</fullName>
    </submittedName>
</protein>
<accession>G8NTQ8</accession>
<dbReference type="SUPFAM" id="SSF51556">
    <property type="entry name" value="Metallo-dependent hydrolases"/>
    <property type="match status" value="1"/>
</dbReference>
<dbReference type="HOGENOM" id="CLU_023620_4_2_0"/>
<feature type="chain" id="PRO_5003512010" evidence="1">
    <location>
        <begin position="18"/>
        <end position="416"/>
    </location>
</feature>
<dbReference type="InterPro" id="IPR006680">
    <property type="entry name" value="Amidohydro-rel"/>
</dbReference>
<keyword evidence="4" id="KW-1185">Reference proteome</keyword>
<reference evidence="3 4" key="1">
    <citation type="submission" date="2011-11" db="EMBL/GenBank/DDBJ databases">
        <title>Complete sequence of Granulicella mallensis MP5ACTX8.</title>
        <authorList>
            <consortium name="US DOE Joint Genome Institute"/>
            <person name="Lucas S."/>
            <person name="Copeland A."/>
            <person name="Lapidus A."/>
            <person name="Cheng J.-F."/>
            <person name="Goodwin L."/>
            <person name="Pitluck S."/>
            <person name="Peters L."/>
            <person name="Lu M."/>
            <person name="Detter J.C."/>
            <person name="Han C."/>
            <person name="Tapia R."/>
            <person name="Land M."/>
            <person name="Hauser L."/>
            <person name="Kyrpides N."/>
            <person name="Ivanova N."/>
            <person name="Mikhailova N."/>
            <person name="Pagani I."/>
            <person name="Rawat S."/>
            <person name="Mannisto M."/>
            <person name="Haggblom M."/>
            <person name="Woyke T."/>
        </authorList>
    </citation>
    <scope>NUCLEOTIDE SEQUENCE [LARGE SCALE GENOMIC DNA]</scope>
    <source>
        <strain evidence="4">ATCC BAA-1857 / DSM 23137 / MP5ACTX8</strain>
    </source>
</reference>
<dbReference type="Gene3D" id="2.30.40.10">
    <property type="entry name" value="Urease, subunit C, domain 1"/>
    <property type="match status" value="1"/>
</dbReference>
<feature type="signal peptide" evidence="1">
    <location>
        <begin position="1"/>
        <end position="17"/>
    </location>
</feature>
<organism evidence="3 4">
    <name type="scientific">Granulicella mallensis (strain ATCC BAA-1857 / DSM 23137 / MP5ACTX8)</name>
    <dbReference type="NCBI Taxonomy" id="682795"/>
    <lineage>
        <taxon>Bacteria</taxon>
        <taxon>Pseudomonadati</taxon>
        <taxon>Acidobacteriota</taxon>
        <taxon>Terriglobia</taxon>
        <taxon>Terriglobales</taxon>
        <taxon>Acidobacteriaceae</taxon>
        <taxon>Granulicella</taxon>
    </lineage>
</organism>
<gene>
    <name evidence="3" type="ordered locus">AciX8_2052</name>
</gene>
<keyword evidence="1" id="KW-0732">Signal</keyword>
<keyword evidence="3" id="KW-0378">Hydrolase</keyword>